<proteinExistence type="predicted"/>
<gene>
    <name evidence="1" type="ORF">ANN_03983</name>
</gene>
<protein>
    <submittedName>
        <fullName evidence="1">Uncharacterized protein</fullName>
    </submittedName>
</protein>
<dbReference type="EMBL" id="JAJSOF020000013">
    <property type="protein sequence ID" value="KAJ4442397.1"/>
    <property type="molecule type" value="Genomic_DNA"/>
</dbReference>
<evidence type="ECO:0000313" key="1">
    <source>
        <dbReference type="EMBL" id="KAJ4442397.1"/>
    </source>
</evidence>
<comment type="caution">
    <text evidence="1">The sequence shown here is derived from an EMBL/GenBank/DDBJ whole genome shotgun (WGS) entry which is preliminary data.</text>
</comment>
<keyword evidence="2" id="KW-1185">Reference proteome</keyword>
<accession>A0ABQ8T994</accession>
<sequence length="123" mass="13431">MIIHEMAEFTERSAVLALVRAGFLATEAGRRHVVPASTARGQDEALLAAGEVNPFQPAIILRSLSSYPDSVQTKDVNFSKEVTFSVADVGQLLVYRESNARYDPKYVATTHRSAFLVFSAGVE</sequence>
<evidence type="ECO:0000313" key="2">
    <source>
        <dbReference type="Proteomes" id="UP001148838"/>
    </source>
</evidence>
<dbReference type="Proteomes" id="UP001148838">
    <property type="component" value="Unassembled WGS sequence"/>
</dbReference>
<name>A0ABQ8T994_PERAM</name>
<organism evidence="1 2">
    <name type="scientific">Periplaneta americana</name>
    <name type="common">American cockroach</name>
    <name type="synonym">Blatta americana</name>
    <dbReference type="NCBI Taxonomy" id="6978"/>
    <lineage>
        <taxon>Eukaryota</taxon>
        <taxon>Metazoa</taxon>
        <taxon>Ecdysozoa</taxon>
        <taxon>Arthropoda</taxon>
        <taxon>Hexapoda</taxon>
        <taxon>Insecta</taxon>
        <taxon>Pterygota</taxon>
        <taxon>Neoptera</taxon>
        <taxon>Polyneoptera</taxon>
        <taxon>Dictyoptera</taxon>
        <taxon>Blattodea</taxon>
        <taxon>Blattoidea</taxon>
        <taxon>Blattidae</taxon>
        <taxon>Blattinae</taxon>
        <taxon>Periplaneta</taxon>
    </lineage>
</organism>
<reference evidence="1 2" key="1">
    <citation type="journal article" date="2022" name="Allergy">
        <title>Genome assembly and annotation of Periplaneta americana reveal a comprehensive cockroach allergen profile.</title>
        <authorList>
            <person name="Wang L."/>
            <person name="Xiong Q."/>
            <person name="Saelim N."/>
            <person name="Wang L."/>
            <person name="Nong W."/>
            <person name="Wan A.T."/>
            <person name="Shi M."/>
            <person name="Liu X."/>
            <person name="Cao Q."/>
            <person name="Hui J.H.L."/>
            <person name="Sookrung N."/>
            <person name="Leung T.F."/>
            <person name="Tungtrongchitr A."/>
            <person name="Tsui S.K.W."/>
        </authorList>
    </citation>
    <scope>NUCLEOTIDE SEQUENCE [LARGE SCALE GENOMIC DNA]</scope>
    <source>
        <strain evidence="1">PWHHKU_190912</strain>
    </source>
</reference>